<reference evidence="2 3" key="1">
    <citation type="submission" date="2019-08" db="EMBL/GenBank/DDBJ databases">
        <authorList>
            <person name="Alioto T."/>
            <person name="Alioto T."/>
            <person name="Gomez Garrido J."/>
        </authorList>
    </citation>
    <scope>NUCLEOTIDE SEQUENCE [LARGE SCALE GENOMIC DNA]</scope>
</reference>
<gene>
    <name evidence="2" type="ORF">CINCED_3A007700</name>
</gene>
<keyword evidence="3" id="KW-1185">Reference proteome</keyword>
<name>A0A5E4N7Z8_9HEMI</name>
<accession>A0A5E4N7Z8</accession>
<evidence type="ECO:0000313" key="2">
    <source>
        <dbReference type="EMBL" id="VVC40882.1"/>
    </source>
</evidence>
<protein>
    <submittedName>
        <fullName evidence="2">Uncharacterized protein</fullName>
    </submittedName>
</protein>
<feature type="region of interest" description="Disordered" evidence="1">
    <location>
        <begin position="1"/>
        <end position="27"/>
    </location>
</feature>
<dbReference type="Proteomes" id="UP000325440">
    <property type="component" value="Unassembled WGS sequence"/>
</dbReference>
<proteinExistence type="predicted"/>
<dbReference type="AlphaFoldDB" id="A0A5E4N7Z8"/>
<dbReference type="EMBL" id="CABPRJ010001909">
    <property type="protein sequence ID" value="VVC40882.1"/>
    <property type="molecule type" value="Genomic_DNA"/>
</dbReference>
<organism evidence="2 3">
    <name type="scientific">Cinara cedri</name>
    <dbReference type="NCBI Taxonomy" id="506608"/>
    <lineage>
        <taxon>Eukaryota</taxon>
        <taxon>Metazoa</taxon>
        <taxon>Ecdysozoa</taxon>
        <taxon>Arthropoda</taxon>
        <taxon>Hexapoda</taxon>
        <taxon>Insecta</taxon>
        <taxon>Pterygota</taxon>
        <taxon>Neoptera</taxon>
        <taxon>Paraneoptera</taxon>
        <taxon>Hemiptera</taxon>
        <taxon>Sternorrhyncha</taxon>
        <taxon>Aphidomorpha</taxon>
        <taxon>Aphidoidea</taxon>
        <taxon>Aphididae</taxon>
        <taxon>Lachninae</taxon>
        <taxon>Cinara</taxon>
    </lineage>
</organism>
<evidence type="ECO:0000313" key="3">
    <source>
        <dbReference type="Proteomes" id="UP000325440"/>
    </source>
</evidence>
<sequence>MSFNFNEHGRTFTDNNGNNSLIDFNNMDDGPELSPEMEAQCQALSDSITAKDILFSLHHFYFKYVLTLL</sequence>
<feature type="compositionally biased region" description="Polar residues" evidence="1">
    <location>
        <begin position="12"/>
        <end position="23"/>
    </location>
</feature>
<evidence type="ECO:0000256" key="1">
    <source>
        <dbReference type="SAM" id="MobiDB-lite"/>
    </source>
</evidence>